<sequence length="102" mass="11130">MKSQMTKLLILVCLIPTFHVHAATVLDVLTDTQGKYIGPTVEDNVVSMDTDKNGFADASEVRAFLELKHGKGYQSEVLERFEASIKGTSCGTPFASTLHLTN</sequence>
<feature type="chain" id="PRO_5016989170" description="EF-hand domain-containing protein" evidence="1">
    <location>
        <begin position="23"/>
        <end position="102"/>
    </location>
</feature>
<keyword evidence="1" id="KW-0732">Signal</keyword>
<dbReference type="STRING" id="1132855.GCA_000384255_02076"/>
<dbReference type="EMBL" id="DNAA01000015">
    <property type="protein sequence ID" value="HBA08216.1"/>
    <property type="molecule type" value="Genomic_DNA"/>
</dbReference>
<accession>A0A351R845</accession>
<comment type="caution">
    <text evidence="2">The sequence shown here is derived from an EMBL/GenBank/DDBJ whole genome shotgun (WGS) entry which is preliminary data.</text>
</comment>
<evidence type="ECO:0000256" key="1">
    <source>
        <dbReference type="SAM" id="SignalP"/>
    </source>
</evidence>
<dbReference type="AlphaFoldDB" id="A0A351R845"/>
<evidence type="ECO:0008006" key="4">
    <source>
        <dbReference type="Google" id="ProtNLM"/>
    </source>
</evidence>
<evidence type="ECO:0000313" key="2">
    <source>
        <dbReference type="EMBL" id="HBA08216.1"/>
    </source>
</evidence>
<dbReference type="Proteomes" id="UP000264313">
    <property type="component" value="Unassembled WGS sequence"/>
</dbReference>
<evidence type="ECO:0000313" key="3">
    <source>
        <dbReference type="Proteomes" id="UP000264313"/>
    </source>
</evidence>
<name>A0A351R845_9PROT</name>
<gene>
    <name evidence="2" type="ORF">DCW48_00535</name>
</gene>
<protein>
    <recommendedName>
        <fullName evidence="4">EF-hand domain-containing protein</fullName>
    </recommendedName>
</protein>
<organism evidence="2 3">
    <name type="scientific">Methylotenera mobilis</name>
    <dbReference type="NCBI Taxonomy" id="359408"/>
    <lineage>
        <taxon>Bacteria</taxon>
        <taxon>Pseudomonadati</taxon>
        <taxon>Pseudomonadota</taxon>
        <taxon>Betaproteobacteria</taxon>
        <taxon>Nitrosomonadales</taxon>
        <taxon>Methylophilaceae</taxon>
        <taxon>Methylotenera</taxon>
    </lineage>
</organism>
<proteinExistence type="predicted"/>
<reference evidence="2 3" key="1">
    <citation type="journal article" date="2018" name="Nat. Biotechnol.">
        <title>A standardized bacterial taxonomy based on genome phylogeny substantially revises the tree of life.</title>
        <authorList>
            <person name="Parks D.H."/>
            <person name="Chuvochina M."/>
            <person name="Waite D.W."/>
            <person name="Rinke C."/>
            <person name="Skarshewski A."/>
            <person name="Chaumeil P.A."/>
            <person name="Hugenholtz P."/>
        </authorList>
    </citation>
    <scope>NUCLEOTIDE SEQUENCE [LARGE SCALE GENOMIC DNA]</scope>
    <source>
        <strain evidence="2">UBA9958</strain>
    </source>
</reference>
<feature type="signal peptide" evidence="1">
    <location>
        <begin position="1"/>
        <end position="22"/>
    </location>
</feature>